<dbReference type="PROSITE" id="PS50041">
    <property type="entry name" value="C_TYPE_LECTIN_2"/>
    <property type="match status" value="1"/>
</dbReference>
<sequence length="159" mass="17719">MATESLLLSLLSVCVLFSCVDSQFCREGWQSFGDSCYGFGESTTAWGAAEAICKVYNGKLAEIETFEENEFLKNLAKSKQADRVLLGGTDMFSEGSWEWSSGGKHIFPFVDWAPGQPDDSSGEDCLTFSRDNKYQWNDFHCEQAAYFICEAPRLDPIVG</sequence>
<protein>
    <recommendedName>
        <fullName evidence="3">C-type lectin domain-containing protein</fullName>
    </recommendedName>
</protein>
<dbReference type="Pfam" id="PF00059">
    <property type="entry name" value="Lectin_C"/>
    <property type="match status" value="1"/>
</dbReference>
<comment type="caution">
    <text evidence="4">The sequence shown here is derived from an EMBL/GenBank/DDBJ whole genome shotgun (WGS) entry which is preliminary data.</text>
</comment>
<feature type="signal peptide" evidence="2">
    <location>
        <begin position="1"/>
        <end position="22"/>
    </location>
</feature>
<dbReference type="CDD" id="cd00037">
    <property type="entry name" value="CLECT"/>
    <property type="match status" value="1"/>
</dbReference>
<gene>
    <name evidence="4" type="ORF">CUNI_LOCUS9781</name>
</gene>
<dbReference type="InterPro" id="IPR016187">
    <property type="entry name" value="CTDL_fold"/>
</dbReference>
<dbReference type="SMART" id="SM00034">
    <property type="entry name" value="CLECT"/>
    <property type="match status" value="1"/>
</dbReference>
<dbReference type="InterPro" id="IPR018378">
    <property type="entry name" value="C-type_lectin_CS"/>
</dbReference>
<keyword evidence="1" id="KW-1015">Disulfide bond</keyword>
<evidence type="ECO:0000313" key="5">
    <source>
        <dbReference type="Proteomes" id="UP000678393"/>
    </source>
</evidence>
<dbReference type="OrthoDB" id="6110379at2759"/>
<feature type="chain" id="PRO_5035740669" description="C-type lectin domain-containing protein" evidence="2">
    <location>
        <begin position="23"/>
        <end position="159"/>
    </location>
</feature>
<keyword evidence="2" id="KW-0732">Signal</keyword>
<dbReference type="Proteomes" id="UP000678393">
    <property type="component" value="Unassembled WGS sequence"/>
</dbReference>
<proteinExistence type="predicted"/>
<evidence type="ECO:0000256" key="2">
    <source>
        <dbReference type="SAM" id="SignalP"/>
    </source>
</evidence>
<dbReference type="InterPro" id="IPR050111">
    <property type="entry name" value="C-type_lectin/snaclec_domain"/>
</dbReference>
<dbReference type="Gene3D" id="3.10.100.10">
    <property type="entry name" value="Mannose-Binding Protein A, subunit A"/>
    <property type="match status" value="1"/>
</dbReference>
<dbReference type="PANTHER" id="PTHR22803">
    <property type="entry name" value="MANNOSE, PHOSPHOLIPASE, LECTIN RECEPTOR RELATED"/>
    <property type="match status" value="1"/>
</dbReference>
<dbReference type="InterPro" id="IPR016186">
    <property type="entry name" value="C-type_lectin-like/link_sf"/>
</dbReference>
<dbReference type="SUPFAM" id="SSF56436">
    <property type="entry name" value="C-type lectin-like"/>
    <property type="match status" value="1"/>
</dbReference>
<evidence type="ECO:0000313" key="4">
    <source>
        <dbReference type="EMBL" id="CAG5124223.1"/>
    </source>
</evidence>
<evidence type="ECO:0000259" key="3">
    <source>
        <dbReference type="PROSITE" id="PS50041"/>
    </source>
</evidence>
<dbReference type="EMBL" id="CAJHNH020001729">
    <property type="protein sequence ID" value="CAG5124223.1"/>
    <property type="molecule type" value="Genomic_DNA"/>
</dbReference>
<organism evidence="4 5">
    <name type="scientific">Candidula unifasciata</name>
    <dbReference type="NCBI Taxonomy" id="100452"/>
    <lineage>
        <taxon>Eukaryota</taxon>
        <taxon>Metazoa</taxon>
        <taxon>Spiralia</taxon>
        <taxon>Lophotrochozoa</taxon>
        <taxon>Mollusca</taxon>
        <taxon>Gastropoda</taxon>
        <taxon>Heterobranchia</taxon>
        <taxon>Euthyneura</taxon>
        <taxon>Panpulmonata</taxon>
        <taxon>Eupulmonata</taxon>
        <taxon>Stylommatophora</taxon>
        <taxon>Helicina</taxon>
        <taxon>Helicoidea</taxon>
        <taxon>Geomitridae</taxon>
        <taxon>Candidula</taxon>
    </lineage>
</organism>
<dbReference type="InterPro" id="IPR001304">
    <property type="entry name" value="C-type_lectin-like"/>
</dbReference>
<reference evidence="4" key="1">
    <citation type="submission" date="2021-04" db="EMBL/GenBank/DDBJ databases">
        <authorList>
            <consortium name="Molecular Ecology Group"/>
        </authorList>
    </citation>
    <scope>NUCLEOTIDE SEQUENCE</scope>
</reference>
<evidence type="ECO:0000256" key="1">
    <source>
        <dbReference type="ARBA" id="ARBA00023157"/>
    </source>
</evidence>
<name>A0A8S3Z3Z8_9EUPU</name>
<accession>A0A8S3Z3Z8</accession>
<dbReference type="PROSITE" id="PS00615">
    <property type="entry name" value="C_TYPE_LECTIN_1"/>
    <property type="match status" value="1"/>
</dbReference>
<dbReference type="AlphaFoldDB" id="A0A8S3Z3Z8"/>
<feature type="domain" description="C-type lectin" evidence="3">
    <location>
        <begin position="32"/>
        <end position="150"/>
    </location>
</feature>
<keyword evidence="5" id="KW-1185">Reference proteome</keyword>